<evidence type="ECO:0000256" key="3">
    <source>
        <dbReference type="ARBA" id="ARBA00022842"/>
    </source>
</evidence>
<name>A0P541_9PROT</name>
<organism evidence="4 5">
    <name type="scientific">Methylophilales bacterium HTCC2181</name>
    <dbReference type="NCBI Taxonomy" id="383631"/>
    <lineage>
        <taxon>Bacteria</taxon>
        <taxon>Pseudomonadati</taxon>
        <taxon>Pseudomonadota</taxon>
        <taxon>Betaproteobacteria</taxon>
        <taxon>Nitrosomonadales</taxon>
        <taxon>OM43 clade</taxon>
    </lineage>
</organism>
<dbReference type="NCBIfam" id="TIGR01484">
    <property type="entry name" value="HAD-SF-IIB"/>
    <property type="match status" value="1"/>
</dbReference>
<dbReference type="EMBL" id="AAUX01000001">
    <property type="protein sequence ID" value="EAV46651.1"/>
    <property type="molecule type" value="Genomic_DNA"/>
</dbReference>
<dbReference type="Pfam" id="PF08282">
    <property type="entry name" value="Hydrolase_3"/>
    <property type="match status" value="1"/>
</dbReference>
<dbReference type="Gene3D" id="3.40.50.1000">
    <property type="entry name" value="HAD superfamily/HAD-like"/>
    <property type="match status" value="1"/>
</dbReference>
<comment type="caution">
    <text evidence="4">The sequence shown here is derived from an EMBL/GenBank/DDBJ whole genome shotgun (WGS) entry which is preliminary data.</text>
</comment>
<dbReference type="SUPFAM" id="SSF56784">
    <property type="entry name" value="HAD-like"/>
    <property type="match status" value="1"/>
</dbReference>
<keyword evidence="2 4" id="KW-0378">Hydrolase</keyword>
<dbReference type="OrthoDB" id="193379at2"/>
<dbReference type="SFLD" id="SFLDG01142">
    <property type="entry name" value="C2.B.2:_Mannosyl-3-phosphoglyc"/>
    <property type="match status" value="1"/>
</dbReference>
<protein>
    <submittedName>
        <fullName evidence="4">Predicted hydrolase (HAD superfamily) protein</fullName>
    </submittedName>
</protein>
<dbReference type="PANTHER" id="PTHR10000:SF8">
    <property type="entry name" value="HAD SUPERFAMILY HYDROLASE-LIKE, TYPE 3"/>
    <property type="match status" value="1"/>
</dbReference>
<reference evidence="4 5" key="1">
    <citation type="submission" date="2006-11" db="EMBL/GenBank/DDBJ databases">
        <authorList>
            <person name="Giovannoni S."/>
            <person name="Vergin K."/>
            <person name="Ferriera S."/>
            <person name="Johnson J."/>
            <person name="Kravitz S."/>
            <person name="Beeson K."/>
            <person name="Sutton G."/>
            <person name="Rogers Y.-H."/>
            <person name="Friedman R."/>
            <person name="Frazier M."/>
            <person name="Venter J.C."/>
        </authorList>
    </citation>
    <scope>NUCLEOTIDE SEQUENCE [LARGE SCALE GENOMIC DNA]</scope>
    <source>
        <strain evidence="4 5">HTCC2181</strain>
    </source>
</reference>
<dbReference type="SFLD" id="SFLDG01140">
    <property type="entry name" value="C2.B:_Phosphomannomutase_and_P"/>
    <property type="match status" value="1"/>
</dbReference>
<gene>
    <name evidence="4" type="ORF">MB2181_01220</name>
</gene>
<dbReference type="InterPro" id="IPR006379">
    <property type="entry name" value="HAD-SF_hydro_IIB"/>
</dbReference>
<keyword evidence="1" id="KW-0479">Metal-binding</keyword>
<keyword evidence="3" id="KW-0460">Magnesium</keyword>
<keyword evidence="5" id="KW-1185">Reference proteome</keyword>
<dbReference type="AlphaFoldDB" id="A0P541"/>
<dbReference type="InterPro" id="IPR006381">
    <property type="entry name" value="HAD-SF-IIB-MPGP"/>
</dbReference>
<evidence type="ECO:0000313" key="4">
    <source>
        <dbReference type="EMBL" id="EAV46651.1"/>
    </source>
</evidence>
<evidence type="ECO:0000256" key="2">
    <source>
        <dbReference type="ARBA" id="ARBA00022801"/>
    </source>
</evidence>
<dbReference type="SFLD" id="SFLDS00003">
    <property type="entry name" value="Haloacid_Dehalogenase"/>
    <property type="match status" value="1"/>
</dbReference>
<dbReference type="GO" id="GO:0050531">
    <property type="term" value="F:mannosyl-3-phosphoglycerate phosphatase activity"/>
    <property type="evidence" value="ECO:0007669"/>
    <property type="project" value="InterPro"/>
</dbReference>
<sequence length="249" mass="27944">MFLIFSDLDATLLDHHNYSFDDALPALQLIKEKKIPLILASSKTYEEMINIRSKLGITDPFIYENGSGIFFKGKKIALGKSYSQILNVLQDFKSDFSFTSFSQLGPKGIQKVTGLNKELSQRASLREFSEPLIWEDSENKLESFKVLLKRHGLIGMQGGRFITVSSAQTKGDALLWVKKRYQEVSEDKIFTIGLGDSENDINMLSKVDKAIIVRHPNKPPPQIKGHSAEIVTRLIGPKGWNEAIINCIG</sequence>
<dbReference type="NCBIfam" id="TIGR01486">
    <property type="entry name" value="HAD-SF-IIB-MPGP"/>
    <property type="match status" value="1"/>
</dbReference>
<evidence type="ECO:0000313" key="5">
    <source>
        <dbReference type="Proteomes" id="UP000054262"/>
    </source>
</evidence>
<accession>A0P541</accession>
<evidence type="ECO:0000256" key="1">
    <source>
        <dbReference type="ARBA" id="ARBA00022723"/>
    </source>
</evidence>
<proteinExistence type="predicted"/>
<dbReference type="GO" id="GO:0051479">
    <property type="term" value="P:mannosylglycerate biosynthetic process"/>
    <property type="evidence" value="ECO:0007669"/>
    <property type="project" value="InterPro"/>
</dbReference>
<dbReference type="Gene3D" id="3.30.980.20">
    <property type="entry name" value="Putative mannosyl-3-phosphoglycerate phosphatase, domain 2"/>
    <property type="match status" value="1"/>
</dbReference>
<dbReference type="InterPro" id="IPR036412">
    <property type="entry name" value="HAD-like_sf"/>
</dbReference>
<dbReference type="Proteomes" id="UP000054262">
    <property type="component" value="Unassembled WGS sequence"/>
</dbReference>
<dbReference type="InterPro" id="IPR023214">
    <property type="entry name" value="HAD_sf"/>
</dbReference>
<dbReference type="GO" id="GO:0000287">
    <property type="term" value="F:magnesium ion binding"/>
    <property type="evidence" value="ECO:0007669"/>
    <property type="project" value="TreeGrafter"/>
</dbReference>
<dbReference type="PANTHER" id="PTHR10000">
    <property type="entry name" value="PHOSPHOSERINE PHOSPHATASE"/>
    <property type="match status" value="1"/>
</dbReference>
<dbReference type="GO" id="GO:0005829">
    <property type="term" value="C:cytosol"/>
    <property type="evidence" value="ECO:0007669"/>
    <property type="project" value="TreeGrafter"/>
</dbReference>